<organism evidence="4 5">
    <name type="scientific">Actinomadura pelletieri DSM 43383</name>
    <dbReference type="NCBI Taxonomy" id="1120940"/>
    <lineage>
        <taxon>Bacteria</taxon>
        <taxon>Bacillati</taxon>
        <taxon>Actinomycetota</taxon>
        <taxon>Actinomycetes</taxon>
        <taxon>Streptosporangiales</taxon>
        <taxon>Thermomonosporaceae</taxon>
        <taxon>Actinomadura</taxon>
    </lineage>
</organism>
<comment type="caution">
    <text evidence="4">The sequence shown here is derived from an EMBL/GenBank/DDBJ whole genome shotgun (WGS) entry which is preliminary data.</text>
</comment>
<reference evidence="4 5" key="1">
    <citation type="submission" date="2018-10" db="EMBL/GenBank/DDBJ databases">
        <title>Genomic Encyclopedia of Archaeal and Bacterial Type Strains, Phase II (KMG-II): from individual species to whole genera.</title>
        <authorList>
            <person name="Goeker M."/>
        </authorList>
    </citation>
    <scope>NUCLEOTIDE SEQUENCE [LARGE SCALE GENOMIC DNA]</scope>
    <source>
        <strain evidence="4 5">DSM 43383</strain>
    </source>
</reference>
<dbReference type="InterPro" id="IPR002818">
    <property type="entry name" value="DJ-1/PfpI"/>
</dbReference>
<evidence type="ECO:0000259" key="3">
    <source>
        <dbReference type="PROSITE" id="PS01124"/>
    </source>
</evidence>
<dbReference type="InterPro" id="IPR029062">
    <property type="entry name" value="Class_I_gatase-like"/>
</dbReference>
<dbReference type="Pfam" id="PF12833">
    <property type="entry name" value="HTH_18"/>
    <property type="match status" value="1"/>
</dbReference>
<dbReference type="SUPFAM" id="SSF46689">
    <property type="entry name" value="Homeodomain-like"/>
    <property type="match status" value="2"/>
</dbReference>
<dbReference type="InterPro" id="IPR009057">
    <property type="entry name" value="Homeodomain-like_sf"/>
</dbReference>
<dbReference type="GO" id="GO:0043565">
    <property type="term" value="F:sequence-specific DNA binding"/>
    <property type="evidence" value="ECO:0007669"/>
    <property type="project" value="InterPro"/>
</dbReference>
<keyword evidence="1" id="KW-0805">Transcription regulation</keyword>
<dbReference type="SUPFAM" id="SSF52317">
    <property type="entry name" value="Class I glutamine amidotransferase-like"/>
    <property type="match status" value="1"/>
</dbReference>
<evidence type="ECO:0000313" key="5">
    <source>
        <dbReference type="Proteomes" id="UP000274601"/>
    </source>
</evidence>
<dbReference type="InterPro" id="IPR018060">
    <property type="entry name" value="HTH_AraC"/>
</dbReference>
<gene>
    <name evidence="4" type="ORF">BZB76_0272</name>
</gene>
<accession>A0A495QXI9</accession>
<name>A0A495QXI9_9ACTN</name>
<keyword evidence="2" id="KW-0804">Transcription</keyword>
<sequence>MLLCRRVPGAGPQQADVDVQKVVAFVSDGFSTVALGLCGAVFADRTELWMPRYAFLVTTEWPGPLTSDLGLLQQVEHGPDVMREADLILVFPIGDGLPGPEVIDAIRDAHRRGATVASFCSGAFVLAETGLLDGRRATTHPRLAAELARRYPRVHVEPDALYVDEGRLVTGVGGAEGINMVMHLVRREHGTAVANAIAQETVAVPNWSGDRPRYLSFPTAARSEDERITAVLEWAGDHLDQPHSIDDLAARALMSTRTFNRRFKAATGTTPHAWLRAQRVRRAGELLETTGLGVEEIARQVGYRTAAVLRENFIKTRGVSPQAYRRALGHRLTLSRTT</sequence>
<dbReference type="GO" id="GO:0003700">
    <property type="term" value="F:DNA-binding transcription factor activity"/>
    <property type="evidence" value="ECO:0007669"/>
    <property type="project" value="InterPro"/>
</dbReference>
<evidence type="ECO:0000256" key="1">
    <source>
        <dbReference type="ARBA" id="ARBA00023015"/>
    </source>
</evidence>
<dbReference type="AlphaFoldDB" id="A0A495QXI9"/>
<dbReference type="Proteomes" id="UP000274601">
    <property type="component" value="Unassembled WGS sequence"/>
</dbReference>
<dbReference type="Pfam" id="PF01965">
    <property type="entry name" value="DJ-1_PfpI"/>
    <property type="match status" value="1"/>
</dbReference>
<dbReference type="SMART" id="SM00342">
    <property type="entry name" value="HTH_ARAC"/>
    <property type="match status" value="1"/>
</dbReference>
<dbReference type="PANTHER" id="PTHR43130">
    <property type="entry name" value="ARAC-FAMILY TRANSCRIPTIONAL REGULATOR"/>
    <property type="match status" value="1"/>
</dbReference>
<dbReference type="InterPro" id="IPR052158">
    <property type="entry name" value="INH-QAR"/>
</dbReference>
<proteinExistence type="predicted"/>
<dbReference type="PROSITE" id="PS01124">
    <property type="entry name" value="HTH_ARAC_FAMILY_2"/>
    <property type="match status" value="1"/>
</dbReference>
<dbReference type="Gene3D" id="3.40.50.880">
    <property type="match status" value="1"/>
</dbReference>
<dbReference type="CDD" id="cd03137">
    <property type="entry name" value="GATase1_AraC_1"/>
    <property type="match status" value="1"/>
</dbReference>
<dbReference type="OrthoDB" id="4110300at2"/>
<keyword evidence="5" id="KW-1185">Reference proteome</keyword>
<dbReference type="Gene3D" id="1.10.10.60">
    <property type="entry name" value="Homeodomain-like"/>
    <property type="match status" value="1"/>
</dbReference>
<feature type="domain" description="HTH araC/xylS-type" evidence="3">
    <location>
        <begin position="229"/>
        <end position="327"/>
    </location>
</feature>
<evidence type="ECO:0000313" key="4">
    <source>
        <dbReference type="EMBL" id="RKS78838.1"/>
    </source>
</evidence>
<protein>
    <submittedName>
        <fullName evidence="4">Transcriptional regulator GlxA family with amidase domain</fullName>
    </submittedName>
</protein>
<evidence type="ECO:0000256" key="2">
    <source>
        <dbReference type="ARBA" id="ARBA00023163"/>
    </source>
</evidence>
<dbReference type="PANTHER" id="PTHR43130:SF3">
    <property type="entry name" value="HTH-TYPE TRANSCRIPTIONAL REGULATOR RV1931C"/>
    <property type="match status" value="1"/>
</dbReference>
<dbReference type="EMBL" id="RBWU01000001">
    <property type="protein sequence ID" value="RKS78838.1"/>
    <property type="molecule type" value="Genomic_DNA"/>
</dbReference>